<keyword evidence="1" id="KW-1133">Transmembrane helix</keyword>
<protein>
    <recommendedName>
        <fullName evidence="4">Motile sperm domain-containing protein 1</fullName>
    </recommendedName>
</protein>
<dbReference type="Proteomes" id="UP000605970">
    <property type="component" value="Unassembled WGS sequence"/>
</dbReference>
<proteinExistence type="predicted"/>
<feature type="transmembrane region" description="Helical" evidence="1">
    <location>
        <begin position="182"/>
        <end position="201"/>
    </location>
</feature>
<organism evidence="2 3">
    <name type="scientific">Meloidogyne graminicola</name>
    <dbReference type="NCBI Taxonomy" id="189291"/>
    <lineage>
        <taxon>Eukaryota</taxon>
        <taxon>Metazoa</taxon>
        <taxon>Ecdysozoa</taxon>
        <taxon>Nematoda</taxon>
        <taxon>Chromadorea</taxon>
        <taxon>Rhabditida</taxon>
        <taxon>Tylenchina</taxon>
        <taxon>Tylenchomorpha</taxon>
        <taxon>Tylenchoidea</taxon>
        <taxon>Meloidogynidae</taxon>
        <taxon>Meloidogyninae</taxon>
        <taxon>Meloidogyne</taxon>
    </lineage>
</organism>
<dbReference type="InterPro" id="IPR039283">
    <property type="entry name" value="MOSPD1/3"/>
</dbReference>
<evidence type="ECO:0000313" key="2">
    <source>
        <dbReference type="EMBL" id="KAF7633348.1"/>
    </source>
</evidence>
<sequence>MDILNQKAQRLPVFVQPVLCNAPSNYALGITKGNIRAGCYIDITIRHKNPTVIGSDCLRIEICSLNDSALSGIKSIQLNTLKSPIQPKNFATTSMMEFDENEMATTSRQSNRSIHKFSSSITNRGRIISGGNIQENNNQNFYWLAVLSFIFCISVLLTPRWIDSEQQQQQYTFIPNWLRPSATGQCVASYVLGILTVYFLIQPVAL</sequence>
<keyword evidence="1" id="KW-0812">Transmembrane</keyword>
<evidence type="ECO:0008006" key="4">
    <source>
        <dbReference type="Google" id="ProtNLM"/>
    </source>
</evidence>
<keyword evidence="1" id="KW-0472">Membrane</keyword>
<reference evidence="2" key="1">
    <citation type="journal article" date="2020" name="Ecol. Evol.">
        <title>Genome structure and content of the rice root-knot nematode (Meloidogyne graminicola).</title>
        <authorList>
            <person name="Phan N.T."/>
            <person name="Danchin E.G.J."/>
            <person name="Klopp C."/>
            <person name="Perfus-Barbeoch L."/>
            <person name="Kozlowski D.K."/>
            <person name="Koutsovoulos G.D."/>
            <person name="Lopez-Roques C."/>
            <person name="Bouchez O."/>
            <person name="Zahm M."/>
            <person name="Besnard G."/>
            <person name="Bellafiore S."/>
        </authorList>
    </citation>
    <scope>NUCLEOTIDE SEQUENCE</scope>
    <source>
        <strain evidence="2">VN-18</strain>
    </source>
</reference>
<feature type="transmembrane region" description="Helical" evidence="1">
    <location>
        <begin position="141"/>
        <end position="162"/>
    </location>
</feature>
<evidence type="ECO:0000313" key="3">
    <source>
        <dbReference type="Proteomes" id="UP000605970"/>
    </source>
</evidence>
<evidence type="ECO:0000256" key="1">
    <source>
        <dbReference type="SAM" id="Phobius"/>
    </source>
</evidence>
<accession>A0A8S9ZJA8</accession>
<gene>
    <name evidence="2" type="ORF">Mgra_00007230</name>
</gene>
<comment type="caution">
    <text evidence="2">The sequence shown here is derived from an EMBL/GenBank/DDBJ whole genome shotgun (WGS) entry which is preliminary data.</text>
</comment>
<keyword evidence="3" id="KW-1185">Reference proteome</keyword>
<dbReference type="GO" id="GO:0005737">
    <property type="term" value="C:cytoplasm"/>
    <property type="evidence" value="ECO:0007669"/>
    <property type="project" value="TreeGrafter"/>
</dbReference>
<dbReference type="PANTHER" id="PTHR34441">
    <property type="entry name" value="MOTILE SPERM DOMAIN-CONTAINING PROTEIN 1"/>
    <property type="match status" value="1"/>
</dbReference>
<dbReference type="OrthoDB" id="10022288at2759"/>
<dbReference type="EMBL" id="JABEBT010000078">
    <property type="protein sequence ID" value="KAF7633348.1"/>
    <property type="molecule type" value="Genomic_DNA"/>
</dbReference>
<name>A0A8S9ZJA8_9BILA</name>
<dbReference type="PANTHER" id="PTHR34441:SF1">
    <property type="entry name" value="MOTILE SPERM DOMAIN-CONTAINING 1"/>
    <property type="match status" value="1"/>
</dbReference>
<dbReference type="AlphaFoldDB" id="A0A8S9ZJA8"/>